<gene>
    <name evidence="1" type="ORF">RND81_09G050000</name>
</gene>
<dbReference type="Gene3D" id="3.40.462.20">
    <property type="match status" value="1"/>
</dbReference>
<name>A0AAW1IIM9_SAPOF</name>
<evidence type="ECO:0000313" key="2">
    <source>
        <dbReference type="Proteomes" id="UP001443914"/>
    </source>
</evidence>
<sequence length="123" mass="14546">MKAKSDFVKEPIPKTVIKEMWERLKEQNEGVIRVTPFGGKTNRISETEIPFPHRNGTIYMVQYFTSWDDGKEEEAHMGWIRKTYEFMTPYVSKNPRTAYANYRDFDLGVNDKVDTVERMIQSK</sequence>
<reference evidence="1" key="1">
    <citation type="submission" date="2024-03" db="EMBL/GenBank/DDBJ databases">
        <title>WGS assembly of Saponaria officinalis var. Norfolk2.</title>
        <authorList>
            <person name="Jenkins J."/>
            <person name="Shu S."/>
            <person name="Grimwood J."/>
            <person name="Barry K."/>
            <person name="Goodstein D."/>
            <person name="Schmutz J."/>
            <person name="Leebens-Mack J."/>
            <person name="Osbourn A."/>
        </authorList>
    </citation>
    <scope>NUCLEOTIDE SEQUENCE [LARGE SCALE GENOMIC DNA]</scope>
    <source>
        <strain evidence="1">JIC</strain>
    </source>
</reference>
<dbReference type="PANTHER" id="PTHR32448">
    <property type="entry name" value="OS08G0158400 PROTEIN"/>
    <property type="match status" value="1"/>
</dbReference>
<organism evidence="1 2">
    <name type="scientific">Saponaria officinalis</name>
    <name type="common">Common soapwort</name>
    <name type="synonym">Lychnis saponaria</name>
    <dbReference type="NCBI Taxonomy" id="3572"/>
    <lineage>
        <taxon>Eukaryota</taxon>
        <taxon>Viridiplantae</taxon>
        <taxon>Streptophyta</taxon>
        <taxon>Embryophyta</taxon>
        <taxon>Tracheophyta</taxon>
        <taxon>Spermatophyta</taxon>
        <taxon>Magnoliopsida</taxon>
        <taxon>eudicotyledons</taxon>
        <taxon>Gunneridae</taxon>
        <taxon>Pentapetalae</taxon>
        <taxon>Caryophyllales</taxon>
        <taxon>Caryophyllaceae</taxon>
        <taxon>Caryophylleae</taxon>
        <taxon>Saponaria</taxon>
    </lineage>
</organism>
<evidence type="ECO:0000313" key="1">
    <source>
        <dbReference type="EMBL" id="KAK9689295.1"/>
    </source>
</evidence>
<dbReference type="Gene3D" id="3.30.465.10">
    <property type="match status" value="1"/>
</dbReference>
<proteinExistence type="predicted"/>
<accession>A0AAW1IIM9</accession>
<dbReference type="InterPro" id="IPR016169">
    <property type="entry name" value="FAD-bd_PCMH_sub2"/>
</dbReference>
<protein>
    <submittedName>
        <fullName evidence="1">Uncharacterized protein</fullName>
    </submittedName>
</protein>
<keyword evidence="2" id="KW-1185">Reference proteome</keyword>
<dbReference type="EMBL" id="JBDFQZ010000009">
    <property type="protein sequence ID" value="KAK9689295.1"/>
    <property type="molecule type" value="Genomic_DNA"/>
</dbReference>
<dbReference type="Proteomes" id="UP001443914">
    <property type="component" value="Unassembled WGS sequence"/>
</dbReference>
<dbReference type="AlphaFoldDB" id="A0AAW1IIM9"/>
<comment type="caution">
    <text evidence="1">The sequence shown here is derived from an EMBL/GenBank/DDBJ whole genome shotgun (WGS) entry which is preliminary data.</text>
</comment>